<feature type="transmembrane region" description="Helical" evidence="6">
    <location>
        <begin position="96"/>
        <end position="115"/>
    </location>
</feature>
<dbReference type="GO" id="GO:0005886">
    <property type="term" value="C:plasma membrane"/>
    <property type="evidence" value="ECO:0007669"/>
    <property type="project" value="UniProtKB-SubCell"/>
</dbReference>
<evidence type="ECO:0000256" key="3">
    <source>
        <dbReference type="ARBA" id="ARBA00022692"/>
    </source>
</evidence>
<evidence type="ECO:0000313" key="9">
    <source>
        <dbReference type="Proteomes" id="UP000190230"/>
    </source>
</evidence>
<dbReference type="STRING" id="241145.SAMN05660776_0631"/>
<dbReference type="OrthoDB" id="9814143at2"/>
<feature type="transmembrane region" description="Helical" evidence="6">
    <location>
        <begin position="45"/>
        <end position="63"/>
    </location>
</feature>
<evidence type="ECO:0000256" key="5">
    <source>
        <dbReference type="ARBA" id="ARBA00023136"/>
    </source>
</evidence>
<proteinExistence type="predicted"/>
<reference evidence="9" key="1">
    <citation type="submission" date="2017-02" db="EMBL/GenBank/DDBJ databases">
        <authorList>
            <person name="Varghese N."/>
            <person name="Submissions S."/>
        </authorList>
    </citation>
    <scope>NUCLEOTIDE SEQUENCE [LARGE SCALE GENOMIC DNA]</scope>
    <source>
        <strain evidence="9">DSM 23405</strain>
    </source>
</reference>
<feature type="domain" description="RDD" evidence="7">
    <location>
        <begin position="6"/>
        <end position="128"/>
    </location>
</feature>
<dbReference type="RefSeq" id="WP_079719233.1">
    <property type="nucleotide sequence ID" value="NZ_FUYY01000001.1"/>
</dbReference>
<keyword evidence="5 6" id="KW-0472">Membrane</keyword>
<accession>A0A1T5AJJ2</accession>
<evidence type="ECO:0000256" key="4">
    <source>
        <dbReference type="ARBA" id="ARBA00022989"/>
    </source>
</evidence>
<evidence type="ECO:0000256" key="1">
    <source>
        <dbReference type="ARBA" id="ARBA00004651"/>
    </source>
</evidence>
<evidence type="ECO:0000256" key="6">
    <source>
        <dbReference type="SAM" id="Phobius"/>
    </source>
</evidence>
<keyword evidence="3 6" id="KW-0812">Transmembrane</keyword>
<dbReference type="InterPro" id="IPR051791">
    <property type="entry name" value="Pra-immunoreactive"/>
</dbReference>
<dbReference type="PANTHER" id="PTHR36115:SF4">
    <property type="entry name" value="MEMBRANE PROTEIN"/>
    <property type="match status" value="1"/>
</dbReference>
<dbReference type="Pfam" id="PF06271">
    <property type="entry name" value="RDD"/>
    <property type="match status" value="1"/>
</dbReference>
<gene>
    <name evidence="8" type="ORF">SAMN05660776_0631</name>
</gene>
<feature type="transmembrane region" description="Helical" evidence="6">
    <location>
        <begin position="144"/>
        <end position="163"/>
    </location>
</feature>
<organism evidence="8 9">
    <name type="scientific">Salegentibacter holothuriorum</name>
    <dbReference type="NCBI Taxonomy" id="241145"/>
    <lineage>
        <taxon>Bacteria</taxon>
        <taxon>Pseudomonadati</taxon>
        <taxon>Bacteroidota</taxon>
        <taxon>Flavobacteriia</taxon>
        <taxon>Flavobacteriales</taxon>
        <taxon>Flavobacteriaceae</taxon>
        <taxon>Salegentibacter</taxon>
    </lineage>
</organism>
<dbReference type="InterPro" id="IPR010432">
    <property type="entry name" value="RDD"/>
</dbReference>
<dbReference type="PANTHER" id="PTHR36115">
    <property type="entry name" value="PROLINE-RICH ANTIGEN HOMOLOG-RELATED"/>
    <property type="match status" value="1"/>
</dbReference>
<evidence type="ECO:0000256" key="2">
    <source>
        <dbReference type="ARBA" id="ARBA00022475"/>
    </source>
</evidence>
<dbReference type="AlphaFoldDB" id="A0A1T5AJJ2"/>
<dbReference type="EMBL" id="FUYY01000001">
    <property type="protein sequence ID" value="SKB35126.1"/>
    <property type="molecule type" value="Genomic_DNA"/>
</dbReference>
<evidence type="ECO:0000259" key="7">
    <source>
        <dbReference type="Pfam" id="PF06271"/>
    </source>
</evidence>
<keyword evidence="9" id="KW-1185">Reference proteome</keyword>
<sequence length="246" mass="27829">MQINLASRKRRLVALLIDYYLITFLLVSIIFLILGPDFIEKEGGFPTLLLILSIPIGIIFYFGKDSINGTSFGKWIMGITVRKENSSNESPSLVNLFIRNITLIIWPLEFIVIVFNKNKQRLGDQIAKTLVYKNPNKSKKLPRIISIIGLGIIFFVFILSFVASSLKTSNAYKLAISEIENNKEINQTVGEIIDYGWMPTGNVSIKNGEGIATYDIKVIGEKKEMNVQVELIKPKDGNWEITSFNY</sequence>
<comment type="subcellular location">
    <subcellularLocation>
        <location evidence="1">Cell membrane</location>
        <topology evidence="1">Multi-pass membrane protein</topology>
    </subcellularLocation>
</comment>
<dbReference type="Proteomes" id="UP000190230">
    <property type="component" value="Unassembled WGS sequence"/>
</dbReference>
<protein>
    <submittedName>
        <fullName evidence="8">Uncharacterized membrane protein YckC, RDD family</fullName>
    </submittedName>
</protein>
<keyword evidence="4 6" id="KW-1133">Transmembrane helix</keyword>
<keyword evidence="2" id="KW-1003">Cell membrane</keyword>
<evidence type="ECO:0000313" key="8">
    <source>
        <dbReference type="EMBL" id="SKB35126.1"/>
    </source>
</evidence>
<name>A0A1T5AJJ2_9FLAO</name>
<feature type="transmembrane region" description="Helical" evidence="6">
    <location>
        <begin position="12"/>
        <end position="33"/>
    </location>
</feature>